<dbReference type="PRINTS" id="PR00081">
    <property type="entry name" value="GDHRDH"/>
</dbReference>
<protein>
    <submittedName>
        <fullName evidence="4">SDR family NAD(P)-dependent oxidoreductase</fullName>
    </submittedName>
</protein>
<evidence type="ECO:0000256" key="3">
    <source>
        <dbReference type="RuleBase" id="RU000363"/>
    </source>
</evidence>
<organism evidence="4 5">
    <name type="scientific">Kitasatospora nipponensis</name>
    <dbReference type="NCBI Taxonomy" id="258049"/>
    <lineage>
        <taxon>Bacteria</taxon>
        <taxon>Bacillati</taxon>
        <taxon>Actinomycetota</taxon>
        <taxon>Actinomycetes</taxon>
        <taxon>Kitasatosporales</taxon>
        <taxon>Streptomycetaceae</taxon>
        <taxon>Kitasatospora</taxon>
    </lineage>
</organism>
<evidence type="ECO:0000313" key="4">
    <source>
        <dbReference type="EMBL" id="GAA1259793.1"/>
    </source>
</evidence>
<keyword evidence="2" id="KW-0560">Oxidoreductase</keyword>
<accession>A0ABN1WSF5</accession>
<dbReference type="SUPFAM" id="SSF51735">
    <property type="entry name" value="NAD(P)-binding Rossmann-fold domains"/>
    <property type="match status" value="1"/>
</dbReference>
<dbReference type="PIRSF" id="PIRSF000126">
    <property type="entry name" value="11-beta-HSD1"/>
    <property type="match status" value="1"/>
</dbReference>
<dbReference type="InterPro" id="IPR002347">
    <property type="entry name" value="SDR_fam"/>
</dbReference>
<evidence type="ECO:0000313" key="5">
    <source>
        <dbReference type="Proteomes" id="UP001500037"/>
    </source>
</evidence>
<comment type="similarity">
    <text evidence="1 3">Belongs to the short-chain dehydrogenases/reductases (SDR) family.</text>
</comment>
<evidence type="ECO:0000256" key="2">
    <source>
        <dbReference type="ARBA" id="ARBA00023002"/>
    </source>
</evidence>
<evidence type="ECO:0000256" key="1">
    <source>
        <dbReference type="ARBA" id="ARBA00006484"/>
    </source>
</evidence>
<dbReference type="RefSeq" id="WP_344444929.1">
    <property type="nucleotide sequence ID" value="NZ_BAAALF010000136.1"/>
</dbReference>
<name>A0ABN1WSF5_9ACTN</name>
<dbReference type="PANTHER" id="PTHR44196">
    <property type="entry name" value="DEHYDROGENASE/REDUCTASE SDR FAMILY MEMBER 7B"/>
    <property type="match status" value="1"/>
</dbReference>
<dbReference type="InterPro" id="IPR036291">
    <property type="entry name" value="NAD(P)-bd_dom_sf"/>
</dbReference>
<dbReference type="Proteomes" id="UP001500037">
    <property type="component" value="Unassembled WGS sequence"/>
</dbReference>
<dbReference type="Pfam" id="PF00106">
    <property type="entry name" value="adh_short"/>
    <property type="match status" value="1"/>
</dbReference>
<gene>
    <name evidence="4" type="ORF">GCM10009665_57290</name>
</gene>
<proteinExistence type="inferred from homology"/>
<dbReference type="EMBL" id="BAAALF010000136">
    <property type="protein sequence ID" value="GAA1259793.1"/>
    <property type="molecule type" value="Genomic_DNA"/>
</dbReference>
<reference evidence="4 5" key="1">
    <citation type="journal article" date="2019" name="Int. J. Syst. Evol. Microbiol.">
        <title>The Global Catalogue of Microorganisms (GCM) 10K type strain sequencing project: providing services to taxonomists for standard genome sequencing and annotation.</title>
        <authorList>
            <consortium name="The Broad Institute Genomics Platform"/>
            <consortium name="The Broad Institute Genome Sequencing Center for Infectious Disease"/>
            <person name="Wu L."/>
            <person name="Ma J."/>
        </authorList>
    </citation>
    <scope>NUCLEOTIDE SEQUENCE [LARGE SCALE GENOMIC DNA]</scope>
    <source>
        <strain evidence="4 5">JCM 13004</strain>
    </source>
</reference>
<keyword evidence="5" id="KW-1185">Reference proteome</keyword>
<dbReference type="Gene3D" id="3.40.50.720">
    <property type="entry name" value="NAD(P)-binding Rossmann-like Domain"/>
    <property type="match status" value="1"/>
</dbReference>
<dbReference type="PANTHER" id="PTHR44196:SF2">
    <property type="entry name" value="SHORT-CHAIN DEHYDROGENASE-RELATED"/>
    <property type="match status" value="1"/>
</dbReference>
<comment type="caution">
    <text evidence="4">The sequence shown here is derived from an EMBL/GenBank/DDBJ whole genome shotgun (WGS) entry which is preliminary data.</text>
</comment>
<sequence length="268" mass="28191">MRFPFDGQRVLVTGASLGIGRAFATRMAADGSDLVLVSRRRIALTTLADELRARYCVEVDVVAADLSLPGAAASLVSTLDRRGLKVDVLVNNAGLGVHGDLAQSRLVTVSQQIGVNVTALTELTTLLLPGMVARRRGTVINVAGTAAFQPVPHMAVYAATKAYVLSFTRALWSETRGSGVRVLAVCPGATDTAFFDIAGEAASVGSRRTPEQVVDSTLRALHSGYPDVVDGTANALLARVASRIPNRLAITLAERSVRPEPFSAVLIS</sequence>
<dbReference type="CDD" id="cd05233">
    <property type="entry name" value="SDR_c"/>
    <property type="match status" value="1"/>
</dbReference>
<dbReference type="PRINTS" id="PR00080">
    <property type="entry name" value="SDRFAMILY"/>
</dbReference>